<dbReference type="GO" id="GO:0005634">
    <property type="term" value="C:nucleus"/>
    <property type="evidence" value="ECO:0007669"/>
    <property type="project" value="UniProtKB-SubCell"/>
</dbReference>
<proteinExistence type="inferred from homology"/>
<evidence type="ECO:0000259" key="4">
    <source>
        <dbReference type="PROSITE" id="PS50090"/>
    </source>
</evidence>
<evidence type="ECO:0000313" key="5">
    <source>
        <dbReference type="EMBL" id="KAE9521627.1"/>
    </source>
</evidence>
<dbReference type="PANTHER" id="PTHR23419:SF8">
    <property type="entry name" value="FI09726P"/>
    <property type="match status" value="1"/>
</dbReference>
<dbReference type="Proteomes" id="UP000475862">
    <property type="component" value="Unassembled WGS sequence"/>
</dbReference>
<protein>
    <recommendedName>
        <fullName evidence="4">Myb-like domain-containing protein</fullName>
    </recommendedName>
</protein>
<dbReference type="PANTHER" id="PTHR23419">
    <property type="entry name" value="DIVALENT CATION TOLERANCE CUTA-RELATED"/>
    <property type="match status" value="1"/>
</dbReference>
<comment type="caution">
    <text evidence="5">The sequence shown here is derived from an EMBL/GenBank/DDBJ whole genome shotgun (WGS) entry which is preliminary data.</text>
</comment>
<dbReference type="InterPro" id="IPR055141">
    <property type="entry name" value="TADA2A_B-like_dom"/>
</dbReference>
<dbReference type="EMBL" id="VYZN01002552">
    <property type="protein sequence ID" value="KAE9521627.1"/>
    <property type="molecule type" value="Genomic_DNA"/>
</dbReference>
<evidence type="ECO:0000256" key="3">
    <source>
        <dbReference type="SAM" id="MobiDB-lite"/>
    </source>
</evidence>
<dbReference type="OrthoDB" id="270417at2759"/>
<feature type="region of interest" description="Disordered" evidence="3">
    <location>
        <begin position="411"/>
        <end position="434"/>
    </location>
</feature>
<reference evidence="5 6" key="1">
    <citation type="submission" date="2019-08" db="EMBL/GenBank/DDBJ databases">
        <title>The genome of the soybean aphid Biotype 1, its phylome, world population structure and adaptation to the North American continent.</title>
        <authorList>
            <person name="Giordano R."/>
            <person name="Donthu R.K."/>
            <person name="Hernandez A.G."/>
            <person name="Wright C.L."/>
            <person name="Zimin A.V."/>
        </authorList>
    </citation>
    <scope>NUCLEOTIDE SEQUENCE [LARGE SCALE GENOMIC DNA]</scope>
    <source>
        <tissue evidence="5">Whole aphids</tissue>
    </source>
</reference>
<dbReference type="PROSITE" id="PS50090">
    <property type="entry name" value="MYB_LIKE"/>
    <property type="match status" value="1"/>
</dbReference>
<dbReference type="Pfam" id="PF03091">
    <property type="entry name" value="CutA1"/>
    <property type="match status" value="1"/>
</dbReference>
<gene>
    <name evidence="5" type="ORF">AGLY_017995</name>
</gene>
<dbReference type="AlphaFoldDB" id="A0A6G0SVE3"/>
<name>A0A6G0SVE3_APHGL</name>
<dbReference type="InterPro" id="IPR001005">
    <property type="entry name" value="SANT/Myb"/>
</dbReference>
<dbReference type="CDD" id="cd00167">
    <property type="entry name" value="SANT"/>
    <property type="match status" value="1"/>
</dbReference>
<evidence type="ECO:0000256" key="2">
    <source>
        <dbReference type="ARBA" id="ARBA00010169"/>
    </source>
</evidence>
<evidence type="ECO:0000256" key="1">
    <source>
        <dbReference type="ARBA" id="ARBA00004123"/>
    </source>
</evidence>
<evidence type="ECO:0000313" key="6">
    <source>
        <dbReference type="Proteomes" id="UP000475862"/>
    </source>
</evidence>
<organism evidence="5 6">
    <name type="scientific">Aphis glycines</name>
    <name type="common">Soybean aphid</name>
    <dbReference type="NCBI Taxonomy" id="307491"/>
    <lineage>
        <taxon>Eukaryota</taxon>
        <taxon>Metazoa</taxon>
        <taxon>Ecdysozoa</taxon>
        <taxon>Arthropoda</taxon>
        <taxon>Hexapoda</taxon>
        <taxon>Insecta</taxon>
        <taxon>Pterygota</taxon>
        <taxon>Neoptera</taxon>
        <taxon>Paraneoptera</taxon>
        <taxon>Hemiptera</taxon>
        <taxon>Sternorrhyncha</taxon>
        <taxon>Aphidomorpha</taxon>
        <taxon>Aphidoidea</taxon>
        <taxon>Aphididae</taxon>
        <taxon>Aphidini</taxon>
        <taxon>Aphis</taxon>
        <taxon>Aphis</taxon>
    </lineage>
</organism>
<dbReference type="InterPro" id="IPR004323">
    <property type="entry name" value="Ion_tolerance_CutA"/>
</dbReference>
<dbReference type="InterPro" id="IPR009057">
    <property type="entry name" value="Homeodomain-like_sf"/>
</dbReference>
<dbReference type="Pfam" id="PF22941">
    <property type="entry name" value="TADA2A-like_3rd"/>
    <property type="match status" value="1"/>
</dbReference>
<dbReference type="InterPro" id="IPR015867">
    <property type="entry name" value="N-reg_PII/ATP_PRibTrfase_C"/>
</dbReference>
<dbReference type="Gene3D" id="3.30.70.120">
    <property type="match status" value="1"/>
</dbReference>
<comment type="similarity">
    <text evidence="2">Belongs to the CutA family.</text>
</comment>
<feature type="domain" description="Myb-like" evidence="4">
    <location>
        <begin position="164"/>
        <end position="207"/>
    </location>
</feature>
<sequence>MYKCGIHSIVHITAPSIEFAKTLARGIITKDLAACVNLIPNVTSIYKWKDEVNEDSEILMIIKTRTSRIEDLTNYVKSAHPYEVCEVISTKIESGNIPYLKWISDCVPEILIMDNTCTYCQDVIDSLTVCYSHGAEIGDHKNNHGYKLKGQKSPGQYLVTIDGWTGDELMHILDFAEQYSFGCWDELPRNIINRTQSEIKLQFAKYFLDGTIGRLTWGTIKKPQLEDRTVHFKLNESVTHLSGLSKAQYAEIGYNPIRDEFELENDFDNNAEAVLSITSEWNDFGDDYNLACIDMYCARLFEREYAKEVVHDYQLMDKYYFTKDKPKRRLTPEERSVISIENQIKKFSRYLTEVELWSLNIRLQQEYMLKKRREELIYYRKNGITKLYDIIKFNLLHYSMVVDEQSEQSSSDVLTPAPIKRGEKKRKKRKRPKLFHKKNHVYHRTPQYIAALNRVLTQNNDTEDNSD</sequence>
<dbReference type="GO" id="GO:0005507">
    <property type="term" value="F:copper ion binding"/>
    <property type="evidence" value="ECO:0007669"/>
    <property type="project" value="TreeGrafter"/>
</dbReference>
<feature type="compositionally biased region" description="Basic residues" evidence="3">
    <location>
        <begin position="422"/>
        <end position="434"/>
    </location>
</feature>
<dbReference type="InterPro" id="IPR011322">
    <property type="entry name" value="N-reg_PII-like_a/b"/>
</dbReference>
<accession>A0A6G0SVE3</accession>
<keyword evidence="6" id="KW-1185">Reference proteome</keyword>
<dbReference type="SUPFAM" id="SSF54913">
    <property type="entry name" value="GlnB-like"/>
    <property type="match status" value="1"/>
</dbReference>
<dbReference type="SUPFAM" id="SSF46689">
    <property type="entry name" value="Homeodomain-like"/>
    <property type="match status" value="1"/>
</dbReference>
<comment type="subcellular location">
    <subcellularLocation>
        <location evidence="1">Nucleus</location>
    </subcellularLocation>
</comment>
<dbReference type="GO" id="GO:0010038">
    <property type="term" value="P:response to metal ion"/>
    <property type="evidence" value="ECO:0007669"/>
    <property type="project" value="InterPro"/>
</dbReference>